<dbReference type="Proteomes" id="UP000626109">
    <property type="component" value="Unassembled WGS sequence"/>
</dbReference>
<organism evidence="1 2">
    <name type="scientific">Polarella glacialis</name>
    <name type="common">Dinoflagellate</name>
    <dbReference type="NCBI Taxonomy" id="89957"/>
    <lineage>
        <taxon>Eukaryota</taxon>
        <taxon>Sar</taxon>
        <taxon>Alveolata</taxon>
        <taxon>Dinophyceae</taxon>
        <taxon>Suessiales</taxon>
        <taxon>Suessiaceae</taxon>
        <taxon>Polarella</taxon>
    </lineage>
</organism>
<reference evidence="1" key="1">
    <citation type="submission" date="2021-02" db="EMBL/GenBank/DDBJ databases">
        <authorList>
            <person name="Dougan E. K."/>
            <person name="Rhodes N."/>
            <person name="Thang M."/>
            <person name="Chan C."/>
        </authorList>
    </citation>
    <scope>NUCLEOTIDE SEQUENCE</scope>
</reference>
<name>A0A813JUE3_POLGL</name>
<accession>A0A813JUE3</accession>
<dbReference type="EMBL" id="CAJNNW010026159">
    <property type="protein sequence ID" value="CAE8683098.1"/>
    <property type="molecule type" value="Genomic_DNA"/>
</dbReference>
<sequence length="104" mass="11677">GVKKEHFQRLKVQIGMARERQIDTERKTSREKREAEIEALKVKLTAKVDAVGKSLDEVEESAKKVEEASQPLSETLIVGRQAKVNTMKSGEMVALADEVDEKIK</sequence>
<proteinExistence type="predicted"/>
<dbReference type="AlphaFoldDB" id="A0A813JUE3"/>
<evidence type="ECO:0000313" key="2">
    <source>
        <dbReference type="Proteomes" id="UP000626109"/>
    </source>
</evidence>
<comment type="caution">
    <text evidence="1">The sequence shown here is derived from an EMBL/GenBank/DDBJ whole genome shotgun (WGS) entry which is preliminary data.</text>
</comment>
<feature type="non-terminal residue" evidence="1">
    <location>
        <position position="104"/>
    </location>
</feature>
<protein>
    <submittedName>
        <fullName evidence="1">Uncharacterized protein</fullName>
    </submittedName>
</protein>
<feature type="non-terminal residue" evidence="1">
    <location>
        <position position="1"/>
    </location>
</feature>
<gene>
    <name evidence="1" type="ORF">PGLA2088_LOCUS23287</name>
</gene>
<evidence type="ECO:0000313" key="1">
    <source>
        <dbReference type="EMBL" id="CAE8683098.1"/>
    </source>
</evidence>